<dbReference type="SUPFAM" id="SSF53254">
    <property type="entry name" value="Phosphoglycerate mutase-like"/>
    <property type="match status" value="1"/>
</dbReference>
<dbReference type="PANTHER" id="PTHR48100:SF51">
    <property type="entry name" value="PHOSPHOGLYCERATE MUTASE"/>
    <property type="match status" value="1"/>
</dbReference>
<dbReference type="InterPro" id="IPR050275">
    <property type="entry name" value="PGM_Phosphatase"/>
</dbReference>
<gene>
    <name evidence="1" type="ORF">GCM10009682_43450</name>
</gene>
<dbReference type="RefSeq" id="WP_344135320.1">
    <property type="nucleotide sequence ID" value="NZ_BAAALT010000151.1"/>
</dbReference>
<evidence type="ECO:0000313" key="2">
    <source>
        <dbReference type="Proteomes" id="UP001500218"/>
    </source>
</evidence>
<dbReference type="SMART" id="SM00855">
    <property type="entry name" value="PGAM"/>
    <property type="match status" value="1"/>
</dbReference>
<keyword evidence="2" id="KW-1185">Reference proteome</keyword>
<name>A0ABP4YHV5_9ACTN</name>
<evidence type="ECO:0000313" key="1">
    <source>
        <dbReference type="EMBL" id="GAA1817978.1"/>
    </source>
</evidence>
<accession>A0ABP4YHV5</accession>
<dbReference type="Proteomes" id="UP001500218">
    <property type="component" value="Unassembled WGS sequence"/>
</dbReference>
<dbReference type="CDD" id="cd07067">
    <property type="entry name" value="HP_PGM_like"/>
    <property type="match status" value="1"/>
</dbReference>
<dbReference type="InterPro" id="IPR029033">
    <property type="entry name" value="His_PPase_superfam"/>
</dbReference>
<dbReference type="Gene3D" id="3.40.50.1240">
    <property type="entry name" value="Phosphoglycerate mutase-like"/>
    <property type="match status" value="1"/>
</dbReference>
<dbReference type="PANTHER" id="PTHR48100">
    <property type="entry name" value="BROAD-SPECIFICITY PHOSPHATASE YOR283W-RELATED"/>
    <property type="match status" value="1"/>
</dbReference>
<dbReference type="Pfam" id="PF00300">
    <property type="entry name" value="His_Phos_1"/>
    <property type="match status" value="1"/>
</dbReference>
<protein>
    <submittedName>
        <fullName evidence="1">Histidine phosphatase family protein</fullName>
    </submittedName>
</protein>
<organism evidence="1 2">
    <name type="scientific">Luedemannella flava</name>
    <dbReference type="NCBI Taxonomy" id="349316"/>
    <lineage>
        <taxon>Bacteria</taxon>
        <taxon>Bacillati</taxon>
        <taxon>Actinomycetota</taxon>
        <taxon>Actinomycetes</taxon>
        <taxon>Micromonosporales</taxon>
        <taxon>Micromonosporaceae</taxon>
        <taxon>Luedemannella</taxon>
    </lineage>
</organism>
<dbReference type="EMBL" id="BAAALT010000151">
    <property type="protein sequence ID" value="GAA1817978.1"/>
    <property type="molecule type" value="Genomic_DNA"/>
</dbReference>
<comment type="caution">
    <text evidence="1">The sequence shown here is derived from an EMBL/GenBank/DDBJ whole genome shotgun (WGS) entry which is preliminary data.</text>
</comment>
<dbReference type="InterPro" id="IPR013078">
    <property type="entry name" value="His_Pase_superF_clade-1"/>
</dbReference>
<reference evidence="2" key="1">
    <citation type="journal article" date="2019" name="Int. J. Syst. Evol. Microbiol.">
        <title>The Global Catalogue of Microorganisms (GCM) 10K type strain sequencing project: providing services to taxonomists for standard genome sequencing and annotation.</title>
        <authorList>
            <consortium name="The Broad Institute Genomics Platform"/>
            <consortium name="The Broad Institute Genome Sequencing Center for Infectious Disease"/>
            <person name="Wu L."/>
            <person name="Ma J."/>
        </authorList>
    </citation>
    <scope>NUCLEOTIDE SEQUENCE [LARGE SCALE GENOMIC DNA]</scope>
    <source>
        <strain evidence="2">JCM 13250</strain>
    </source>
</reference>
<proteinExistence type="predicted"/>
<sequence>MTNTIVHVVRHGEVHNPEKILYGRLPGYQLSELGVQMAKAVAQHFAGRDIAYVVASPLERAQQTAEPIAAEFGLAIAADDRLLESINGFEGKRVGVGDGALRDPRNWWTVRDPFTPSWGEPYRVVADRMTAAVLAARDAAAGHEAVAVSHQLPIWILRRWMERKRLWHDPRRRQCSLASVTSFHFEGDTLAGIGYAEPAGHLLGLSQDAFKARGA</sequence>